<reference evidence="2 3" key="1">
    <citation type="submission" date="2024-03" db="EMBL/GenBank/DDBJ databases">
        <authorList>
            <person name="Martinez-Hernandez J."/>
        </authorList>
    </citation>
    <scope>NUCLEOTIDE SEQUENCE [LARGE SCALE GENOMIC DNA]</scope>
</reference>
<dbReference type="AlphaFoldDB" id="A0AAV1WFN5"/>
<keyword evidence="3" id="KW-1185">Reference proteome</keyword>
<protein>
    <submittedName>
        <fullName evidence="2">Uncharacterized protein</fullName>
    </submittedName>
</protein>
<evidence type="ECO:0000313" key="2">
    <source>
        <dbReference type="EMBL" id="CAL0308008.1"/>
    </source>
</evidence>
<dbReference type="Proteomes" id="UP001497480">
    <property type="component" value="Unassembled WGS sequence"/>
</dbReference>
<dbReference type="GO" id="GO:0004650">
    <property type="term" value="F:polygalacturonase activity"/>
    <property type="evidence" value="ECO:0007669"/>
    <property type="project" value="InterPro"/>
</dbReference>
<accession>A0AAV1WFN5</accession>
<feature type="compositionally biased region" description="Polar residues" evidence="1">
    <location>
        <begin position="1"/>
        <end position="10"/>
    </location>
</feature>
<feature type="region of interest" description="Disordered" evidence="1">
    <location>
        <begin position="1"/>
        <end position="25"/>
    </location>
</feature>
<dbReference type="EMBL" id="CAXHTB010000006">
    <property type="protein sequence ID" value="CAL0308008.1"/>
    <property type="molecule type" value="Genomic_DNA"/>
</dbReference>
<proteinExistence type="predicted"/>
<gene>
    <name evidence="2" type="ORF">LLUT_LOCUS9068</name>
</gene>
<name>A0AAV1WFN5_LUPLU</name>
<organism evidence="2 3">
    <name type="scientific">Lupinus luteus</name>
    <name type="common">European yellow lupine</name>
    <dbReference type="NCBI Taxonomy" id="3873"/>
    <lineage>
        <taxon>Eukaryota</taxon>
        <taxon>Viridiplantae</taxon>
        <taxon>Streptophyta</taxon>
        <taxon>Embryophyta</taxon>
        <taxon>Tracheophyta</taxon>
        <taxon>Spermatophyta</taxon>
        <taxon>Magnoliopsida</taxon>
        <taxon>eudicotyledons</taxon>
        <taxon>Gunneridae</taxon>
        <taxon>Pentapetalae</taxon>
        <taxon>rosids</taxon>
        <taxon>fabids</taxon>
        <taxon>Fabales</taxon>
        <taxon>Fabaceae</taxon>
        <taxon>Papilionoideae</taxon>
        <taxon>50 kb inversion clade</taxon>
        <taxon>genistoids sensu lato</taxon>
        <taxon>core genistoids</taxon>
        <taxon>Genisteae</taxon>
        <taxon>Lupinus</taxon>
    </lineage>
</organism>
<sequence>MEGGTFSSLGNGVDMASSPAPSQAKRSVGVVYPAGYGVDPTGKNDSSEAILNAKGDAFKIESGLELMPGVKDLGGVVIDLQASSPAPSQAKRSVGVVYPAGYGVDPTGKNDSSEAILNAKGDAFKIESGFK</sequence>
<dbReference type="PANTHER" id="PTHR33928">
    <property type="entry name" value="POLYGALACTURONASE QRT3"/>
    <property type="match status" value="1"/>
</dbReference>
<comment type="caution">
    <text evidence="2">The sequence shown here is derived from an EMBL/GenBank/DDBJ whole genome shotgun (WGS) entry which is preliminary data.</text>
</comment>
<dbReference type="PANTHER" id="PTHR33928:SF2">
    <property type="entry name" value="PECTATE LYASE SUPERFAMILY PROTEIN DOMAIN-CONTAINING PROTEIN-RELATED"/>
    <property type="match status" value="1"/>
</dbReference>
<evidence type="ECO:0000313" key="3">
    <source>
        <dbReference type="Proteomes" id="UP001497480"/>
    </source>
</evidence>
<evidence type="ECO:0000256" key="1">
    <source>
        <dbReference type="SAM" id="MobiDB-lite"/>
    </source>
</evidence>
<dbReference type="InterPro" id="IPR039279">
    <property type="entry name" value="QRT3-like"/>
</dbReference>